<comment type="subcellular location">
    <subcellularLocation>
        <location evidence="1">Periplasm</location>
    </subcellularLocation>
</comment>
<evidence type="ECO:0000256" key="2">
    <source>
        <dbReference type="ARBA" id="ARBA00008520"/>
    </source>
</evidence>
<evidence type="ECO:0000313" key="5">
    <source>
        <dbReference type="Proteomes" id="UP000029995"/>
    </source>
</evidence>
<gene>
    <name evidence="4" type="ORF">P409_14745</name>
</gene>
<dbReference type="PANTHER" id="PTHR43649">
    <property type="entry name" value="ARABINOSE-BINDING PROTEIN-RELATED"/>
    <property type="match status" value="1"/>
</dbReference>
<feature type="chain" id="PRO_5001960766" evidence="3">
    <location>
        <begin position="22"/>
        <end position="422"/>
    </location>
</feature>
<proteinExistence type="inferred from homology"/>
<evidence type="ECO:0000313" key="4">
    <source>
        <dbReference type="EMBL" id="KGM33631.1"/>
    </source>
</evidence>
<dbReference type="Proteomes" id="UP000029995">
    <property type="component" value="Unassembled WGS sequence"/>
</dbReference>
<dbReference type="EMBL" id="JANX01000163">
    <property type="protein sequence ID" value="KGM33631.1"/>
    <property type="molecule type" value="Genomic_DNA"/>
</dbReference>
<organism evidence="4 5">
    <name type="scientific">Inquilinus limosus MP06</name>
    <dbReference type="NCBI Taxonomy" id="1398085"/>
    <lineage>
        <taxon>Bacteria</taxon>
        <taxon>Pseudomonadati</taxon>
        <taxon>Pseudomonadota</taxon>
        <taxon>Alphaproteobacteria</taxon>
        <taxon>Rhodospirillales</taxon>
        <taxon>Rhodospirillaceae</taxon>
        <taxon>Inquilinus</taxon>
    </lineage>
</organism>
<name>A0A0A0D4J5_9PROT</name>
<protein>
    <submittedName>
        <fullName evidence="4">ABC transporter substrate-binding protein</fullName>
    </submittedName>
</protein>
<comment type="caution">
    <text evidence="4">The sequence shown here is derived from an EMBL/GenBank/DDBJ whole genome shotgun (WGS) entry which is preliminary data.</text>
</comment>
<dbReference type="OrthoDB" id="9804061at2"/>
<comment type="similarity">
    <text evidence="2">Belongs to the bacterial solute-binding protein 1 family.</text>
</comment>
<keyword evidence="3" id="KW-0732">Signal</keyword>
<dbReference type="Pfam" id="PF01547">
    <property type="entry name" value="SBP_bac_1"/>
    <property type="match status" value="1"/>
</dbReference>
<sequence>MKRLMLLAGLAAIAFTGPALADTNLKLVEVITSPQRTEFLKGQISKFEAANPGVHVEIVSLPWGEAFEKFLTMVQAGETPDIAEMPERWMSLYANNGQLEDLSSYIAKWDEASTLNDRAVQFSKTVNDTPYMVPYGFYLRGLYWNKKLFQEAGVAAPPKTLDEFMEVSKKIAALGGGKAGYCLRGGKGGTGGTAFFMLTMDGKGKFFNDDGTSTFADADAAKGMQFLVDLYKAGGAPKDSLNWGFNETVTGFYSGTCAMLDNDPDAMIGILDHMKPEDFAVAPMPLGPGGHAYPSIGYAGWSMFANSEHKEESWKLMSFLLDNDQNLEWAKFVGVLPIHKGAEKNEHFAGERYAGWFQELNDPQWQPLPWPAHLEEFGYFFDVMSVQSFQEALLGQKQSADVAKEWADYLTTAQQKFLASKK</sequence>
<dbReference type="GO" id="GO:0042597">
    <property type="term" value="C:periplasmic space"/>
    <property type="evidence" value="ECO:0007669"/>
    <property type="project" value="UniProtKB-SubCell"/>
</dbReference>
<evidence type="ECO:0000256" key="3">
    <source>
        <dbReference type="SAM" id="SignalP"/>
    </source>
</evidence>
<dbReference type="RefSeq" id="WP_034838082.1">
    <property type="nucleotide sequence ID" value="NZ_JANX01000163.1"/>
</dbReference>
<dbReference type="AlphaFoldDB" id="A0A0A0D4J5"/>
<dbReference type="InterPro" id="IPR050490">
    <property type="entry name" value="Bact_solute-bd_prot1"/>
</dbReference>
<dbReference type="InterPro" id="IPR006059">
    <property type="entry name" value="SBP"/>
</dbReference>
<dbReference type="CDD" id="cd13585">
    <property type="entry name" value="PBP2_TMBP_like"/>
    <property type="match status" value="1"/>
</dbReference>
<feature type="signal peptide" evidence="3">
    <location>
        <begin position="1"/>
        <end position="21"/>
    </location>
</feature>
<dbReference type="SUPFAM" id="SSF53850">
    <property type="entry name" value="Periplasmic binding protein-like II"/>
    <property type="match status" value="1"/>
</dbReference>
<evidence type="ECO:0000256" key="1">
    <source>
        <dbReference type="ARBA" id="ARBA00004418"/>
    </source>
</evidence>
<accession>A0A0A0D4J5</accession>
<reference evidence="4 5" key="1">
    <citation type="submission" date="2014-01" db="EMBL/GenBank/DDBJ databases">
        <title>Genome sequence determination for a cystic fibrosis isolate, Inquilinus limosus.</title>
        <authorList>
            <person name="Pino M."/>
            <person name="Di Conza J."/>
            <person name="Gutkind G."/>
        </authorList>
    </citation>
    <scope>NUCLEOTIDE SEQUENCE [LARGE SCALE GENOMIC DNA]</scope>
    <source>
        <strain evidence="4 5">MP06</strain>
    </source>
</reference>
<dbReference type="Gene3D" id="3.40.190.10">
    <property type="entry name" value="Periplasmic binding protein-like II"/>
    <property type="match status" value="1"/>
</dbReference>
<dbReference type="PANTHER" id="PTHR43649:SF30">
    <property type="entry name" value="ABC TRANSPORTER SUBSTRATE-BINDING PROTEIN"/>
    <property type="match status" value="1"/>
</dbReference>